<accession>A0AAC9CY45</accession>
<evidence type="ECO:0000313" key="3">
    <source>
        <dbReference type="Proteomes" id="UP000093276"/>
    </source>
</evidence>
<evidence type="ECO:0000313" key="2">
    <source>
        <dbReference type="EMBL" id="AOC94214.1"/>
    </source>
</evidence>
<keyword evidence="1" id="KW-1133">Transmembrane helix</keyword>
<keyword evidence="1" id="KW-0812">Transmembrane</keyword>
<reference evidence="2 3" key="1">
    <citation type="submission" date="2016-08" db="EMBL/GenBank/DDBJ databases">
        <title>Complete genome sequence of Flavobacterium johnsoniae strain GSE09, a volatile-producing biocontrol agent isolated from cucumber (Cucumis sativus).</title>
        <authorList>
            <person name="Jeong J.-J."/>
            <person name="Oh J.Y."/>
            <person name="Jim Y.J."/>
            <person name="Sang M.K."/>
            <person name="Kim K.D."/>
        </authorList>
    </citation>
    <scope>NUCLEOTIDE SEQUENCE [LARGE SCALE GENOMIC DNA]</scope>
    <source>
        <strain evidence="2 3">GSE09</strain>
    </source>
</reference>
<feature type="transmembrane region" description="Helical" evidence="1">
    <location>
        <begin position="64"/>
        <end position="86"/>
    </location>
</feature>
<dbReference type="EMBL" id="CP016907">
    <property type="protein sequence ID" value="AOC94214.1"/>
    <property type="molecule type" value="Genomic_DNA"/>
</dbReference>
<feature type="transmembrane region" description="Helical" evidence="1">
    <location>
        <begin position="113"/>
        <end position="131"/>
    </location>
</feature>
<dbReference type="KEGG" id="fjg:BB050_01079"/>
<keyword evidence="1" id="KW-0472">Membrane</keyword>
<feature type="transmembrane region" description="Helical" evidence="1">
    <location>
        <begin position="33"/>
        <end position="52"/>
    </location>
</feature>
<dbReference type="Proteomes" id="UP000093276">
    <property type="component" value="Chromosome"/>
</dbReference>
<name>A0AAC9CY45_9FLAO</name>
<dbReference type="AlphaFoldDB" id="A0AAC9CY45"/>
<evidence type="ECO:0000256" key="1">
    <source>
        <dbReference type="SAM" id="Phobius"/>
    </source>
</evidence>
<gene>
    <name evidence="2" type="ORF">BB050_01079</name>
</gene>
<sequence length="133" mass="16126">MSVNFILTVVYGLVNYLILKKIILNDYFSYKNFFLISVYFFLFLFLIKFFYFDEYIKQPNAKKIKIIYLTLISYGIIFFNAIKFLFDEAFTNYIQNFNIKKLSQTKEKNYRRAQSIIAFSCISTLQLFYIWKS</sequence>
<protein>
    <submittedName>
        <fullName evidence="2">Uncharacterized protein</fullName>
    </submittedName>
</protein>
<organism evidence="2 3">
    <name type="scientific">Flavobacterium anhuiense</name>
    <dbReference type="NCBI Taxonomy" id="459526"/>
    <lineage>
        <taxon>Bacteria</taxon>
        <taxon>Pseudomonadati</taxon>
        <taxon>Bacteroidota</taxon>
        <taxon>Flavobacteriia</taxon>
        <taxon>Flavobacteriales</taxon>
        <taxon>Flavobacteriaceae</taxon>
        <taxon>Flavobacterium</taxon>
    </lineage>
</organism>
<proteinExistence type="predicted"/>